<dbReference type="InterPro" id="IPR015424">
    <property type="entry name" value="PyrdxlP-dep_Trfase"/>
</dbReference>
<dbReference type="SUPFAM" id="SSF53383">
    <property type="entry name" value="PLP-dependent transferases"/>
    <property type="match status" value="1"/>
</dbReference>
<dbReference type="GO" id="GO:0030170">
    <property type="term" value="F:pyridoxal phosphate binding"/>
    <property type="evidence" value="ECO:0007669"/>
    <property type="project" value="InterPro"/>
</dbReference>
<dbReference type="AlphaFoldDB" id="A0A2S6HCU8"/>
<dbReference type="Proteomes" id="UP000240010">
    <property type="component" value="Unassembled WGS sequence"/>
</dbReference>
<dbReference type="InterPro" id="IPR050087">
    <property type="entry name" value="AON_synthase_class-II"/>
</dbReference>
<dbReference type="GO" id="GO:0016740">
    <property type="term" value="F:transferase activity"/>
    <property type="evidence" value="ECO:0007669"/>
    <property type="project" value="UniProtKB-KW"/>
</dbReference>
<dbReference type="RefSeq" id="WP_104429101.1">
    <property type="nucleotide sequence ID" value="NZ_PTIZ01000006.1"/>
</dbReference>
<accession>A0A2S6HCU8</accession>
<name>A0A2S6HCU8_9GAMM</name>
<evidence type="ECO:0000313" key="4">
    <source>
        <dbReference type="EMBL" id="PPK75223.1"/>
    </source>
</evidence>
<comment type="caution">
    <text evidence="4">The sequence shown here is derived from an EMBL/GenBank/DDBJ whole genome shotgun (WGS) entry which is preliminary data.</text>
</comment>
<protein>
    <submittedName>
        <fullName evidence="4">Glycine C-acetyltransferase</fullName>
    </submittedName>
</protein>
<gene>
    <name evidence="4" type="ORF">B0F87_10669</name>
</gene>
<evidence type="ECO:0000256" key="2">
    <source>
        <dbReference type="ARBA" id="ARBA00022679"/>
    </source>
</evidence>
<evidence type="ECO:0000256" key="1">
    <source>
        <dbReference type="ARBA" id="ARBA00001933"/>
    </source>
</evidence>
<dbReference type="Gene3D" id="3.90.1150.10">
    <property type="entry name" value="Aspartate Aminotransferase, domain 1"/>
    <property type="match status" value="1"/>
</dbReference>
<dbReference type="InterPro" id="IPR015422">
    <property type="entry name" value="PyrdxlP-dep_Trfase_small"/>
</dbReference>
<reference evidence="4 5" key="1">
    <citation type="submission" date="2018-02" db="EMBL/GenBank/DDBJ databases">
        <title>Subsurface microbial communities from deep shales in Ohio and West Virginia, USA.</title>
        <authorList>
            <person name="Wrighton K."/>
        </authorList>
    </citation>
    <scope>NUCLEOTIDE SEQUENCE [LARGE SCALE GENOMIC DNA]</scope>
    <source>
        <strain evidence="4 5">OWC-DMM</strain>
    </source>
</reference>
<evidence type="ECO:0000259" key="3">
    <source>
        <dbReference type="Pfam" id="PF00155"/>
    </source>
</evidence>
<feature type="domain" description="Aminotransferase class I/classII large" evidence="3">
    <location>
        <begin position="55"/>
        <end position="402"/>
    </location>
</feature>
<evidence type="ECO:0000313" key="5">
    <source>
        <dbReference type="Proteomes" id="UP000240010"/>
    </source>
</evidence>
<dbReference type="Pfam" id="PF00155">
    <property type="entry name" value="Aminotran_1_2"/>
    <property type="match status" value="1"/>
</dbReference>
<dbReference type="InterPro" id="IPR004839">
    <property type="entry name" value="Aminotransferase_I/II_large"/>
</dbReference>
<sequence length="407" mass="44159">MSLKKLEPLLTDKLAELQQQGLCKGNEKVITGMKAAADGFGPRYFLEGYGDRAFLRMNSNSYLGLAMHPLVIEAEAAAAEKFGTGPGAVRFISGTYRPHIELEQKLAEFHGRESAMLFSSAYTTMTGVLPQFISADTLVVSDALNHNCIINAIRLSHPASKEIYAHADIDALDKILDAYKGRVKRVCLVTDGIFSMRGDYAHLGKINACCKRHEDAYEQGIISIVDDSHGVGAFGQTGRGTEEYTQGKADILIATLGKAFGVNGGYVVSSSTVIAYLRETSPFYIYSNPITPAEAAAAGAALDVVSSNDGLRLLDKLRVFSLRLRSGLEDLGFETLPGEHPIVPILIRNTEKTTALVAHLLANNILVTGLNYPVVPQGEQEIRLQVSAEHTEKDLDCLLAKLADFRQ</sequence>
<keyword evidence="2 4" id="KW-0808">Transferase</keyword>
<dbReference type="InterPro" id="IPR015421">
    <property type="entry name" value="PyrdxlP-dep_Trfase_major"/>
</dbReference>
<comment type="cofactor">
    <cofactor evidence="1">
        <name>pyridoxal 5'-phosphate</name>
        <dbReference type="ChEBI" id="CHEBI:597326"/>
    </cofactor>
</comment>
<proteinExistence type="predicted"/>
<dbReference type="PANTHER" id="PTHR13693">
    <property type="entry name" value="CLASS II AMINOTRANSFERASE/8-AMINO-7-OXONONANOATE SYNTHASE"/>
    <property type="match status" value="1"/>
</dbReference>
<dbReference type="Gene3D" id="3.40.640.10">
    <property type="entry name" value="Type I PLP-dependent aspartate aminotransferase-like (Major domain)"/>
    <property type="match status" value="1"/>
</dbReference>
<organism evidence="4 5">
    <name type="scientific">Methylobacter tundripaludum</name>
    <dbReference type="NCBI Taxonomy" id="173365"/>
    <lineage>
        <taxon>Bacteria</taxon>
        <taxon>Pseudomonadati</taxon>
        <taxon>Pseudomonadota</taxon>
        <taxon>Gammaproteobacteria</taxon>
        <taxon>Methylococcales</taxon>
        <taxon>Methylococcaceae</taxon>
        <taxon>Methylobacter</taxon>
    </lineage>
</organism>
<dbReference type="EMBL" id="PTIZ01000006">
    <property type="protein sequence ID" value="PPK75223.1"/>
    <property type="molecule type" value="Genomic_DNA"/>
</dbReference>